<dbReference type="InterPro" id="IPR009056">
    <property type="entry name" value="Cyt_c-like_dom"/>
</dbReference>
<dbReference type="GO" id="GO:0004130">
    <property type="term" value="F:cytochrome-c peroxidase activity"/>
    <property type="evidence" value="ECO:0007669"/>
    <property type="project" value="TreeGrafter"/>
</dbReference>
<accession>A0A7X1B7Y6</accession>
<gene>
    <name evidence="9" type="ORF">H5P27_14880</name>
</gene>
<organism evidence="9 10">
    <name type="scientific">Pelagicoccus albus</name>
    <dbReference type="NCBI Taxonomy" id="415222"/>
    <lineage>
        <taxon>Bacteria</taxon>
        <taxon>Pseudomonadati</taxon>
        <taxon>Verrucomicrobiota</taxon>
        <taxon>Opitutia</taxon>
        <taxon>Puniceicoccales</taxon>
        <taxon>Pelagicoccaceae</taxon>
        <taxon>Pelagicoccus</taxon>
    </lineage>
</organism>
<dbReference type="InterPro" id="IPR036909">
    <property type="entry name" value="Cyt_c-like_dom_sf"/>
</dbReference>
<dbReference type="AlphaFoldDB" id="A0A7X1B7Y6"/>
<evidence type="ECO:0000256" key="3">
    <source>
        <dbReference type="ARBA" id="ARBA00022723"/>
    </source>
</evidence>
<keyword evidence="5" id="KW-0560">Oxidoreductase</keyword>
<dbReference type="Pfam" id="PF03150">
    <property type="entry name" value="CCP_MauG"/>
    <property type="match status" value="1"/>
</dbReference>
<proteinExistence type="predicted"/>
<comment type="subcellular location">
    <subcellularLocation>
        <location evidence="1">Cell envelope</location>
    </subcellularLocation>
</comment>
<dbReference type="GO" id="GO:0009055">
    <property type="term" value="F:electron transfer activity"/>
    <property type="evidence" value="ECO:0007669"/>
    <property type="project" value="InterPro"/>
</dbReference>
<evidence type="ECO:0000256" key="5">
    <source>
        <dbReference type="ARBA" id="ARBA00023002"/>
    </source>
</evidence>
<keyword evidence="10" id="KW-1185">Reference proteome</keyword>
<dbReference type="Pfam" id="PF20243">
    <property type="entry name" value="MbnP"/>
    <property type="match status" value="1"/>
</dbReference>
<keyword evidence="9" id="KW-0575">Peroxidase</keyword>
<evidence type="ECO:0000259" key="8">
    <source>
        <dbReference type="PROSITE" id="PS51007"/>
    </source>
</evidence>
<keyword evidence="2 7" id="KW-0349">Heme</keyword>
<evidence type="ECO:0000256" key="6">
    <source>
        <dbReference type="ARBA" id="ARBA00023004"/>
    </source>
</evidence>
<evidence type="ECO:0000256" key="7">
    <source>
        <dbReference type="PROSITE-ProRule" id="PRU00433"/>
    </source>
</evidence>
<dbReference type="GO" id="GO:0030313">
    <property type="term" value="C:cell envelope"/>
    <property type="evidence" value="ECO:0007669"/>
    <property type="project" value="UniProtKB-SubCell"/>
</dbReference>
<keyword evidence="4" id="KW-0732">Signal</keyword>
<dbReference type="InterPro" id="IPR051395">
    <property type="entry name" value="Cytochrome_c_Peroxidase/MauG"/>
</dbReference>
<evidence type="ECO:0000313" key="9">
    <source>
        <dbReference type="EMBL" id="MBC2607334.1"/>
    </source>
</evidence>
<dbReference type="GO" id="GO:0046872">
    <property type="term" value="F:metal ion binding"/>
    <property type="evidence" value="ECO:0007669"/>
    <property type="project" value="UniProtKB-KW"/>
</dbReference>
<comment type="caution">
    <text evidence="9">The sequence shown here is derived from an EMBL/GenBank/DDBJ whole genome shotgun (WGS) entry which is preliminary data.</text>
</comment>
<evidence type="ECO:0000313" key="10">
    <source>
        <dbReference type="Proteomes" id="UP000526501"/>
    </source>
</evidence>
<reference evidence="9 10" key="1">
    <citation type="submission" date="2020-07" db="EMBL/GenBank/DDBJ databases">
        <authorList>
            <person name="Feng X."/>
        </authorList>
    </citation>
    <scope>NUCLEOTIDE SEQUENCE [LARGE SCALE GENOMIC DNA]</scope>
    <source>
        <strain evidence="9 10">JCM23202</strain>
    </source>
</reference>
<dbReference type="SUPFAM" id="SSF46626">
    <property type="entry name" value="Cytochrome c"/>
    <property type="match status" value="2"/>
</dbReference>
<evidence type="ECO:0000256" key="4">
    <source>
        <dbReference type="ARBA" id="ARBA00022729"/>
    </source>
</evidence>
<evidence type="ECO:0000256" key="2">
    <source>
        <dbReference type="ARBA" id="ARBA00022617"/>
    </source>
</evidence>
<feature type="domain" description="Cytochrome c" evidence="8">
    <location>
        <begin position="234"/>
        <end position="335"/>
    </location>
</feature>
<sequence>MTIGRFDMLLSGFALQTDTGQWLDAADYLVGLIRADKGRYSVDLESIPAGSYRAIRFQVGLSKNLNDSDPNEIPEEHALHPVTSGLHWGWTGGYIFSAFEGSVRDSEGVTHGFSYHLANDGNQVAVELPVSFESKRMQTVAIGFDLRELFDRSSGLNPWSGQGFTHSRQGDPLALTARSAVSRSFETPVYYPEIYQTQIQRLDGARRARGAVYPLNISNRLPVLDLGERMPTMEGVALGKKLFEDPVLSSDGKVSCVSCHDRSHAFTDTKALSSGVGGRLGRRNSMPLFNLAWSKHFFWDGRVSNLAEQALHPLVDPNEMGETLPSVISKLEADEEYVRGFEKAFGAEEIEPELIGLAIEQFLLTLVSQDSRFDRAMRGEVELTDQEKEGFSLFVTEHDPKRGLRGADCFHCHGGSLFVSKEFANNGLGVDSADLGRFEASNKKMDTGSFKVPSLRNVAVTAPYMHDGRFASLEAVVEHYNSGVQRGAFLDPNLSKHPAAGLQLTDNEKAALVAFLETLTDPQFIEREAEIASSSL</sequence>
<protein>
    <submittedName>
        <fullName evidence="9">Cytochrome C peroxidase</fullName>
    </submittedName>
</protein>
<feature type="domain" description="Cytochrome c" evidence="8">
    <location>
        <begin position="385"/>
        <end position="520"/>
    </location>
</feature>
<dbReference type="PANTHER" id="PTHR30600:SF10">
    <property type="entry name" value="BLL6722 PROTEIN"/>
    <property type="match status" value="1"/>
</dbReference>
<dbReference type="Proteomes" id="UP000526501">
    <property type="component" value="Unassembled WGS sequence"/>
</dbReference>
<evidence type="ECO:0000256" key="1">
    <source>
        <dbReference type="ARBA" id="ARBA00004196"/>
    </source>
</evidence>
<dbReference type="Gene3D" id="1.10.760.10">
    <property type="entry name" value="Cytochrome c-like domain"/>
    <property type="match status" value="2"/>
</dbReference>
<dbReference type="PROSITE" id="PS51007">
    <property type="entry name" value="CYTC"/>
    <property type="match status" value="2"/>
</dbReference>
<name>A0A7X1B7Y6_9BACT</name>
<dbReference type="InterPro" id="IPR046863">
    <property type="entry name" value="MbnP-like_dom"/>
</dbReference>
<keyword evidence="6 7" id="KW-0408">Iron</keyword>
<keyword evidence="3 7" id="KW-0479">Metal-binding</keyword>
<dbReference type="PANTHER" id="PTHR30600">
    <property type="entry name" value="CYTOCHROME C PEROXIDASE-RELATED"/>
    <property type="match status" value="1"/>
</dbReference>
<dbReference type="EMBL" id="JACHVC010000012">
    <property type="protein sequence ID" value="MBC2607334.1"/>
    <property type="molecule type" value="Genomic_DNA"/>
</dbReference>
<dbReference type="InterPro" id="IPR004852">
    <property type="entry name" value="Di-haem_cyt_c_peroxidsae"/>
</dbReference>
<dbReference type="GO" id="GO:0020037">
    <property type="term" value="F:heme binding"/>
    <property type="evidence" value="ECO:0007669"/>
    <property type="project" value="InterPro"/>
</dbReference>